<evidence type="ECO:0000313" key="1">
    <source>
        <dbReference type="EMBL" id="TCO26010.1"/>
    </source>
</evidence>
<evidence type="ECO:0000313" key="2">
    <source>
        <dbReference type="Proteomes" id="UP000295818"/>
    </source>
</evidence>
<sequence>MSAQSDKSPFLHELEVEVETELDQVESSAPADEVVVPPSEWLFDPTDIDREEASLRSLLGAVEALEGDHRQDSTGQ</sequence>
<reference evidence="1 2" key="1">
    <citation type="journal article" date="2015" name="Stand. Genomic Sci.">
        <title>Genomic Encyclopedia of Bacterial and Archaeal Type Strains, Phase III: the genomes of soil and plant-associated and newly described type strains.</title>
        <authorList>
            <person name="Whitman W.B."/>
            <person name="Woyke T."/>
            <person name="Klenk H.P."/>
            <person name="Zhou Y."/>
            <person name="Lilburn T.G."/>
            <person name="Beck B.J."/>
            <person name="De Vos P."/>
            <person name="Vandamme P."/>
            <person name="Eisen J.A."/>
            <person name="Garrity G."/>
            <person name="Hugenholtz P."/>
            <person name="Kyrpides N.C."/>
        </authorList>
    </citation>
    <scope>NUCLEOTIDE SEQUENCE [LARGE SCALE GENOMIC DNA]</scope>
    <source>
        <strain evidence="1 2">VKM Ac-2538</strain>
    </source>
</reference>
<gene>
    <name evidence="1" type="ORF">EV644_104514</name>
</gene>
<keyword evidence="2" id="KW-1185">Reference proteome</keyword>
<proteinExistence type="predicted"/>
<organism evidence="1 2">
    <name type="scientific">Kribbella orskensis</name>
    <dbReference type="NCBI Taxonomy" id="2512216"/>
    <lineage>
        <taxon>Bacteria</taxon>
        <taxon>Bacillati</taxon>
        <taxon>Actinomycetota</taxon>
        <taxon>Actinomycetes</taxon>
        <taxon>Propionibacteriales</taxon>
        <taxon>Kribbellaceae</taxon>
        <taxon>Kribbella</taxon>
    </lineage>
</organism>
<accession>A0ABY2BRP3</accession>
<dbReference type="Proteomes" id="UP000295818">
    <property type="component" value="Unassembled WGS sequence"/>
</dbReference>
<dbReference type="EMBL" id="SLWM01000004">
    <property type="protein sequence ID" value="TCO26010.1"/>
    <property type="molecule type" value="Genomic_DNA"/>
</dbReference>
<protein>
    <submittedName>
        <fullName evidence="1">Uncharacterized protein</fullName>
    </submittedName>
</protein>
<comment type="caution">
    <text evidence="1">The sequence shown here is derived from an EMBL/GenBank/DDBJ whole genome shotgun (WGS) entry which is preliminary data.</text>
</comment>
<name>A0ABY2BRP3_9ACTN</name>
<dbReference type="RefSeq" id="WP_132188822.1">
    <property type="nucleotide sequence ID" value="NZ_SLWM01000004.1"/>
</dbReference>